<comment type="caution">
    <text evidence="2">The sequence shown here is derived from an EMBL/GenBank/DDBJ whole genome shotgun (WGS) entry which is preliminary data.</text>
</comment>
<sequence>MNEQKPSGGHHPGGYVRFIDWMDAKLKRPLGPPPVGPYDAVVRRVGEATCPVCGRPMADHTIDHSGPNAVLHCPADPRPTPPDEAVNELGMKKGH</sequence>
<evidence type="ECO:0000256" key="1">
    <source>
        <dbReference type="SAM" id="MobiDB-lite"/>
    </source>
</evidence>
<dbReference type="RefSeq" id="WP_134366969.1">
    <property type="nucleotide sequence ID" value="NZ_SOFY01000027.1"/>
</dbReference>
<evidence type="ECO:0000313" key="2">
    <source>
        <dbReference type="EMBL" id="TFC49575.1"/>
    </source>
</evidence>
<feature type="region of interest" description="Disordered" evidence="1">
    <location>
        <begin position="74"/>
        <end position="95"/>
    </location>
</feature>
<dbReference type="EMBL" id="SOFY01000027">
    <property type="protein sequence ID" value="TFC49575.1"/>
    <property type="molecule type" value="Genomic_DNA"/>
</dbReference>
<keyword evidence="3" id="KW-1185">Reference proteome</keyword>
<dbReference type="Proteomes" id="UP000297403">
    <property type="component" value="Unassembled WGS sequence"/>
</dbReference>
<organism evidence="2 3">
    <name type="scientific">Cryobacterium shii</name>
    <dbReference type="NCBI Taxonomy" id="1259235"/>
    <lineage>
        <taxon>Bacteria</taxon>
        <taxon>Bacillati</taxon>
        <taxon>Actinomycetota</taxon>
        <taxon>Actinomycetes</taxon>
        <taxon>Micrococcales</taxon>
        <taxon>Microbacteriaceae</taxon>
        <taxon>Cryobacterium</taxon>
    </lineage>
</organism>
<protein>
    <submittedName>
        <fullName evidence="2">Uncharacterized protein</fullName>
    </submittedName>
</protein>
<dbReference type="AlphaFoldDB" id="A0AAQ2C7G7"/>
<proteinExistence type="predicted"/>
<gene>
    <name evidence="2" type="ORF">E3O49_06210</name>
</gene>
<evidence type="ECO:0000313" key="3">
    <source>
        <dbReference type="Proteomes" id="UP000297403"/>
    </source>
</evidence>
<name>A0AAQ2C7G7_9MICO</name>
<accession>A0AAQ2C7G7</accession>
<reference evidence="2 3" key="1">
    <citation type="submission" date="2019-03" db="EMBL/GenBank/DDBJ databases">
        <title>Genomics of glacier-inhabiting Cryobacterium strains.</title>
        <authorList>
            <person name="Liu Q."/>
            <person name="Xin Y.-H."/>
        </authorList>
    </citation>
    <scope>NUCLEOTIDE SEQUENCE [LARGE SCALE GENOMIC DNA]</scope>
    <source>
        <strain evidence="3">TMT1-22</strain>
    </source>
</reference>